<gene>
    <name evidence="1" type="ORF">ODALV1_LOCUS1781</name>
</gene>
<reference evidence="1 2" key="1">
    <citation type="submission" date="2024-08" db="EMBL/GenBank/DDBJ databases">
        <authorList>
            <person name="Cucini C."/>
            <person name="Frati F."/>
        </authorList>
    </citation>
    <scope>NUCLEOTIDE SEQUENCE [LARGE SCALE GENOMIC DNA]</scope>
</reference>
<sequence>MISSSSFVECELEDSQNCRLFLETVIGLKSHAYCKYHECDREEHFGCEKICNSHDICELLVLLFFSLLYNILLKQNSVKNNDIRSISSTTIKILKSTVRL</sequence>
<accession>A0ABP1PTY0</accession>
<organism evidence="1 2">
    <name type="scientific">Orchesella dallaii</name>
    <dbReference type="NCBI Taxonomy" id="48710"/>
    <lineage>
        <taxon>Eukaryota</taxon>
        <taxon>Metazoa</taxon>
        <taxon>Ecdysozoa</taxon>
        <taxon>Arthropoda</taxon>
        <taxon>Hexapoda</taxon>
        <taxon>Collembola</taxon>
        <taxon>Entomobryomorpha</taxon>
        <taxon>Entomobryoidea</taxon>
        <taxon>Orchesellidae</taxon>
        <taxon>Orchesellinae</taxon>
        <taxon>Orchesella</taxon>
    </lineage>
</organism>
<protein>
    <submittedName>
        <fullName evidence="1">Uncharacterized protein</fullName>
    </submittedName>
</protein>
<keyword evidence="2" id="KW-1185">Reference proteome</keyword>
<proteinExistence type="predicted"/>
<comment type="caution">
    <text evidence="1">The sequence shown here is derived from an EMBL/GenBank/DDBJ whole genome shotgun (WGS) entry which is preliminary data.</text>
</comment>
<evidence type="ECO:0000313" key="1">
    <source>
        <dbReference type="EMBL" id="CAL8071575.1"/>
    </source>
</evidence>
<evidence type="ECO:0000313" key="2">
    <source>
        <dbReference type="Proteomes" id="UP001642540"/>
    </source>
</evidence>
<name>A0ABP1PTY0_9HEXA</name>
<dbReference type="EMBL" id="CAXLJM020000006">
    <property type="protein sequence ID" value="CAL8071575.1"/>
    <property type="molecule type" value="Genomic_DNA"/>
</dbReference>
<dbReference type="Proteomes" id="UP001642540">
    <property type="component" value="Unassembled WGS sequence"/>
</dbReference>